<feature type="signal peptide" evidence="2">
    <location>
        <begin position="1"/>
        <end position="19"/>
    </location>
</feature>
<dbReference type="EMBL" id="RBKU01000001">
    <property type="protein sequence ID" value="RKR80994.1"/>
    <property type="molecule type" value="Genomic_DNA"/>
</dbReference>
<protein>
    <recommendedName>
        <fullName evidence="5">Tetratricopeptide repeat protein</fullName>
    </recommendedName>
</protein>
<feature type="transmembrane region" description="Helical" evidence="1">
    <location>
        <begin position="303"/>
        <end position="323"/>
    </location>
</feature>
<feature type="chain" id="PRO_5019824108" description="Tetratricopeptide repeat protein" evidence="2">
    <location>
        <begin position="20"/>
        <end position="347"/>
    </location>
</feature>
<dbReference type="RefSeq" id="WP_050982122.1">
    <property type="nucleotide sequence ID" value="NZ_RBKU01000001.1"/>
</dbReference>
<keyword evidence="4" id="KW-1185">Reference proteome</keyword>
<reference evidence="3 4" key="1">
    <citation type="submission" date="2018-10" db="EMBL/GenBank/DDBJ databases">
        <title>Genomic Encyclopedia of Archaeal and Bacterial Type Strains, Phase II (KMG-II): from individual species to whole genera.</title>
        <authorList>
            <person name="Goeker M."/>
        </authorList>
    </citation>
    <scope>NUCLEOTIDE SEQUENCE [LARGE SCALE GENOMIC DNA]</scope>
    <source>
        <strain evidence="3 4">DSM 18602</strain>
    </source>
</reference>
<sequence length="347" mass="39703">MKTKILLLLCLFGSFQMMAQNKLPSLLVKLKKAPADTIKALIIQSITEYYRNIKPDSAGIYARQGLQLSEKLNFVYGKAAFSRFLAELDLNEGKMDAAKQKFGTAMILFEQTGRKKDIASVHNGLGAWAIKQGDYPEATKQFLTALKTFEAARDNAGAAYEKLGNFKAAARLESEALVLIRERHLKEYEINTLISLASVLSRDKPDSSRLLLNQVLRISREINQRYLMMEVYQGMVDLYKQQGKYKEAEYTLERKIKLQDSLFTLKKAKDIAGLQSYYDLANATIKLQRSEINNQQMRNHRNVILAAGVTLVFITLTLIMFYLKMRNLNRQLLKRKDILRQQKEALD</sequence>
<keyword evidence="2" id="KW-0732">Signal</keyword>
<dbReference type="OrthoDB" id="9810447at2"/>
<evidence type="ECO:0000256" key="2">
    <source>
        <dbReference type="SAM" id="SignalP"/>
    </source>
</evidence>
<comment type="caution">
    <text evidence="3">The sequence shown here is derived from an EMBL/GenBank/DDBJ whole genome shotgun (WGS) entry which is preliminary data.</text>
</comment>
<keyword evidence="1" id="KW-0472">Membrane</keyword>
<dbReference type="Gene3D" id="1.25.40.10">
    <property type="entry name" value="Tetratricopeptide repeat domain"/>
    <property type="match status" value="2"/>
</dbReference>
<evidence type="ECO:0000256" key="1">
    <source>
        <dbReference type="SAM" id="Phobius"/>
    </source>
</evidence>
<evidence type="ECO:0008006" key="5">
    <source>
        <dbReference type="Google" id="ProtNLM"/>
    </source>
</evidence>
<keyword evidence="1" id="KW-1133">Transmembrane helix</keyword>
<dbReference type="AlphaFoldDB" id="A0A495IY63"/>
<gene>
    <name evidence="3" type="ORF">BDD43_1135</name>
</gene>
<accession>A0A495IY63</accession>
<dbReference type="InterPro" id="IPR011990">
    <property type="entry name" value="TPR-like_helical_dom_sf"/>
</dbReference>
<dbReference type="Proteomes" id="UP000268007">
    <property type="component" value="Unassembled WGS sequence"/>
</dbReference>
<name>A0A495IY63_9SPHI</name>
<proteinExistence type="predicted"/>
<dbReference type="SUPFAM" id="SSF48452">
    <property type="entry name" value="TPR-like"/>
    <property type="match status" value="2"/>
</dbReference>
<evidence type="ECO:0000313" key="3">
    <source>
        <dbReference type="EMBL" id="RKR80994.1"/>
    </source>
</evidence>
<keyword evidence="1" id="KW-0812">Transmembrane</keyword>
<organism evidence="3 4">
    <name type="scientific">Mucilaginibacter gracilis</name>
    <dbReference type="NCBI Taxonomy" id="423350"/>
    <lineage>
        <taxon>Bacteria</taxon>
        <taxon>Pseudomonadati</taxon>
        <taxon>Bacteroidota</taxon>
        <taxon>Sphingobacteriia</taxon>
        <taxon>Sphingobacteriales</taxon>
        <taxon>Sphingobacteriaceae</taxon>
        <taxon>Mucilaginibacter</taxon>
    </lineage>
</organism>
<evidence type="ECO:0000313" key="4">
    <source>
        <dbReference type="Proteomes" id="UP000268007"/>
    </source>
</evidence>